<dbReference type="OrthoDB" id="33870at2157"/>
<dbReference type="SMART" id="SM00490">
    <property type="entry name" value="HELICc"/>
    <property type="match status" value="1"/>
</dbReference>
<dbReference type="AlphaFoldDB" id="A0A100XZS1"/>
<organism evidence="12 13">
    <name type="scientific">Thermococcus celericrescens</name>
    <dbReference type="NCBI Taxonomy" id="227598"/>
    <lineage>
        <taxon>Archaea</taxon>
        <taxon>Methanobacteriati</taxon>
        <taxon>Methanobacteriota</taxon>
        <taxon>Thermococci</taxon>
        <taxon>Thermococcales</taxon>
        <taxon>Thermococcaceae</taxon>
        <taxon>Thermococcus</taxon>
    </lineage>
</organism>
<proteinExistence type="inferred from homology"/>
<evidence type="ECO:0000313" key="13">
    <source>
        <dbReference type="Proteomes" id="UP000053462"/>
    </source>
</evidence>
<sequence>MHTLLRKAIRERFGRLNEVQMGAFREVSSRKSVLVIAPTGSGKTEAAVLPVFNEILEEGLKPISALYIAPLKALNRDLLERLEWWGKKLGITVEVRHGDTSAYRKAKQTRNPPQMLIITPETLGVILTVKSLRKHLENVRFVIVDEIAELVDNKRGAQLLLGLERLAEIADFRRIGMTATVGNEEEVREWLGADVIVKPSWRKNYRFHVLYPRPGEKDMKLARELSLSPEIAARLRLLWRIVEEHGRALIFTNTRQFAEILAHRLKAWGKPVEVHHGSLSREARIKAERALKEGRIKTLICTSSMELGIDIGDVDVVIQYMSPRQVNRLVQRVGRAKHRIGEVSEGYVITSNVEDYLQSLVIAKHALEGRFEAVEPMGGLDVLAHFVVGLLVEYRRLPRERPYEIAKRAYVYRDLSWEDYLDVLAVLEDARLIGYDEESGLLYLRRGAFQYYYENLSTIPDEVSWRAFDAGSGHVIGRLDERFVMDLEEGMDFVMNGRSWIVLKIDDEARLLKVRESKSLESAIPSWEGEMIPVPFSVALDVGRLKRELAFDFEKAKGLLEGVEFSEEELRRAFDEIKDESFSTDRDIIVESTPKALVIHADFGNRANEALGRLVHSFLILRYGRVFSVRSQAHAIVFKTPFQLNPEEVKGYLYGEPESLEFVLARALRDSHAYRWRMLNVAKRFGALRRDAKIRRIERLFEGTVVERETLSELYHDKVDVRKGELVLEMLKRGTIRVKTELRREPSTLAKLNMTVGGEFLLSGVLERDEILELFRKRLLDHKVVLVCTNCGWHSKTRVIRLQNVELRQCPRCGSKMLAVAHPIDAEEFLPVLEKVRHGKPLERKEERTYRKLLKAADLVDSYGFEAVLALASYGTGPDTAARILAQYKGDGLLVALMERERQFIRTRRFWVDKKEEKGSEK</sequence>
<dbReference type="SMART" id="SM00487">
    <property type="entry name" value="DEXDc"/>
    <property type="match status" value="1"/>
</dbReference>
<protein>
    <submittedName>
        <fullName evidence="12">Large helicase</fullName>
    </submittedName>
</protein>
<dbReference type="GO" id="GO:0003677">
    <property type="term" value="F:DNA binding"/>
    <property type="evidence" value="ECO:0007669"/>
    <property type="project" value="UniProtKB-KW"/>
</dbReference>
<keyword evidence="6" id="KW-0238">DNA-binding</keyword>
<evidence type="ECO:0000259" key="11">
    <source>
        <dbReference type="PROSITE" id="PS51194"/>
    </source>
</evidence>
<dbReference type="RefSeq" id="WP_058937830.1">
    <property type="nucleotide sequence ID" value="NZ_LLYW01000002.1"/>
</dbReference>
<dbReference type="SUPFAM" id="SSF52540">
    <property type="entry name" value="P-loop containing nucleoside triphosphate hydrolases"/>
    <property type="match status" value="1"/>
</dbReference>
<evidence type="ECO:0000256" key="9">
    <source>
        <dbReference type="ARBA" id="ARBA00093467"/>
    </source>
</evidence>
<comment type="similarity">
    <text evidence="9">Belongs to the Lhr helicase family. Lhr-Core subfamily.</text>
</comment>
<dbReference type="InterPro" id="IPR017170">
    <property type="entry name" value="Lhr-like"/>
</dbReference>
<gene>
    <name evidence="12" type="ORF">APY94_00780</name>
</gene>
<comment type="caution">
    <text evidence="12">The sequence shown here is derived from an EMBL/GenBank/DDBJ whole genome shotgun (WGS) entry which is preliminary data.</text>
</comment>
<dbReference type="GO" id="GO:0004386">
    <property type="term" value="F:helicase activity"/>
    <property type="evidence" value="ECO:0007669"/>
    <property type="project" value="UniProtKB-KW"/>
</dbReference>
<feature type="domain" description="Helicase ATP-binding" evidence="10">
    <location>
        <begin position="24"/>
        <end position="199"/>
    </location>
</feature>
<evidence type="ECO:0000256" key="2">
    <source>
        <dbReference type="ARBA" id="ARBA00022763"/>
    </source>
</evidence>
<evidence type="ECO:0000256" key="8">
    <source>
        <dbReference type="ARBA" id="ARBA00023235"/>
    </source>
</evidence>
<dbReference type="Pfam" id="PF08494">
    <property type="entry name" value="DEAD_assoc"/>
    <property type="match status" value="1"/>
</dbReference>
<dbReference type="Pfam" id="PF00271">
    <property type="entry name" value="Helicase_C"/>
    <property type="match status" value="1"/>
</dbReference>
<keyword evidence="13" id="KW-1185">Reference proteome</keyword>
<dbReference type="PANTHER" id="PTHR47962">
    <property type="entry name" value="ATP-DEPENDENT HELICASE LHR-RELATED-RELATED"/>
    <property type="match status" value="1"/>
</dbReference>
<evidence type="ECO:0000256" key="3">
    <source>
        <dbReference type="ARBA" id="ARBA00022801"/>
    </source>
</evidence>
<dbReference type="InterPro" id="IPR045628">
    <property type="entry name" value="Lhr_WH_dom"/>
</dbReference>
<dbReference type="PROSITE" id="PS51194">
    <property type="entry name" value="HELICASE_CTER"/>
    <property type="match status" value="1"/>
</dbReference>
<dbReference type="InterPro" id="IPR027417">
    <property type="entry name" value="P-loop_NTPase"/>
</dbReference>
<dbReference type="Pfam" id="PF19306">
    <property type="entry name" value="WHD_Lhr"/>
    <property type="match status" value="1"/>
</dbReference>
<dbReference type="InterPro" id="IPR001650">
    <property type="entry name" value="Helicase_C-like"/>
</dbReference>
<reference evidence="12 13" key="1">
    <citation type="submission" date="2015-10" db="EMBL/GenBank/DDBJ databases">
        <title>Draft genome sequence of Thermococcus celericrescens strain DSM 17994.</title>
        <authorList>
            <person name="Hong S.-J."/>
            <person name="Park C.-E."/>
            <person name="Shin J.-H."/>
        </authorList>
    </citation>
    <scope>NUCLEOTIDE SEQUENCE [LARGE SCALE GENOMIC DNA]</scope>
    <source>
        <strain evidence="12 13">DSM 17994</strain>
    </source>
</reference>
<keyword evidence="8" id="KW-0413">Isomerase</keyword>
<evidence type="ECO:0000256" key="5">
    <source>
        <dbReference type="ARBA" id="ARBA00022840"/>
    </source>
</evidence>
<dbReference type="InterPro" id="IPR013701">
    <property type="entry name" value="Lhr-like_DEAD/DEAH_assoc"/>
</dbReference>
<feature type="domain" description="Helicase C-terminal" evidence="11">
    <location>
        <begin position="233"/>
        <end position="378"/>
    </location>
</feature>
<dbReference type="PROSITE" id="PS51192">
    <property type="entry name" value="HELICASE_ATP_BIND_1"/>
    <property type="match status" value="1"/>
</dbReference>
<evidence type="ECO:0000256" key="6">
    <source>
        <dbReference type="ARBA" id="ARBA00023125"/>
    </source>
</evidence>
<evidence type="ECO:0000256" key="4">
    <source>
        <dbReference type="ARBA" id="ARBA00022806"/>
    </source>
</evidence>
<dbReference type="STRING" id="227598.APY94_00780"/>
<accession>A0A100XZS1</accession>
<evidence type="ECO:0000313" key="12">
    <source>
        <dbReference type="EMBL" id="KUH34745.1"/>
    </source>
</evidence>
<dbReference type="InterPro" id="IPR014001">
    <property type="entry name" value="Helicase_ATP-bd"/>
</dbReference>
<dbReference type="GO" id="GO:0140097">
    <property type="term" value="F:catalytic activity, acting on DNA"/>
    <property type="evidence" value="ECO:0007669"/>
    <property type="project" value="UniProtKB-ARBA"/>
</dbReference>
<dbReference type="Proteomes" id="UP000053462">
    <property type="component" value="Unassembled WGS sequence"/>
</dbReference>
<evidence type="ECO:0000256" key="1">
    <source>
        <dbReference type="ARBA" id="ARBA00022741"/>
    </source>
</evidence>
<dbReference type="PANTHER" id="PTHR47962:SF5">
    <property type="entry name" value="ATP-DEPENDENT HELICASE LHR-RELATED"/>
    <property type="match status" value="1"/>
</dbReference>
<keyword evidence="1" id="KW-0547">Nucleotide-binding</keyword>
<dbReference type="GO" id="GO:0006281">
    <property type="term" value="P:DNA repair"/>
    <property type="evidence" value="ECO:0007669"/>
    <property type="project" value="UniProtKB-KW"/>
</dbReference>
<keyword evidence="3" id="KW-0378">Hydrolase</keyword>
<dbReference type="InterPro" id="IPR052511">
    <property type="entry name" value="ATP-dep_Helicase"/>
</dbReference>
<dbReference type="Gene3D" id="3.40.50.300">
    <property type="entry name" value="P-loop containing nucleotide triphosphate hydrolases"/>
    <property type="match status" value="2"/>
</dbReference>
<dbReference type="GO" id="GO:0016887">
    <property type="term" value="F:ATP hydrolysis activity"/>
    <property type="evidence" value="ECO:0007669"/>
    <property type="project" value="TreeGrafter"/>
</dbReference>
<dbReference type="Pfam" id="PF00270">
    <property type="entry name" value="DEAD"/>
    <property type="match status" value="1"/>
</dbReference>
<evidence type="ECO:0000259" key="10">
    <source>
        <dbReference type="PROSITE" id="PS51192"/>
    </source>
</evidence>
<dbReference type="GO" id="GO:0005524">
    <property type="term" value="F:ATP binding"/>
    <property type="evidence" value="ECO:0007669"/>
    <property type="project" value="UniProtKB-KW"/>
</dbReference>
<keyword evidence="5" id="KW-0067">ATP-binding</keyword>
<keyword evidence="2" id="KW-0227">DNA damage</keyword>
<name>A0A100XZS1_9EURY</name>
<dbReference type="PIRSF" id="PIRSF037307">
    <property type="entry name" value="Lhr-like_helic_prd"/>
    <property type="match status" value="1"/>
</dbReference>
<evidence type="ECO:0000256" key="7">
    <source>
        <dbReference type="ARBA" id="ARBA00023204"/>
    </source>
</evidence>
<keyword evidence="7" id="KW-0234">DNA repair</keyword>
<dbReference type="InterPro" id="IPR011545">
    <property type="entry name" value="DEAD/DEAH_box_helicase_dom"/>
</dbReference>
<dbReference type="EMBL" id="LLYW01000002">
    <property type="protein sequence ID" value="KUH34745.1"/>
    <property type="molecule type" value="Genomic_DNA"/>
</dbReference>
<keyword evidence="4 12" id="KW-0347">Helicase</keyword>